<accession>A0A0R3UN29</accession>
<name>A0A0R3UN29_MESCO</name>
<dbReference type="EMBL" id="UXSR01005658">
    <property type="protein sequence ID" value="VDD83176.1"/>
    <property type="molecule type" value="Genomic_DNA"/>
</dbReference>
<feature type="region of interest" description="Disordered" evidence="1">
    <location>
        <begin position="232"/>
        <end position="293"/>
    </location>
</feature>
<feature type="compositionally biased region" description="Polar residues" evidence="1">
    <location>
        <begin position="280"/>
        <end position="293"/>
    </location>
</feature>
<dbReference type="Proteomes" id="UP000267029">
    <property type="component" value="Unassembled WGS sequence"/>
</dbReference>
<dbReference type="STRING" id="53468.A0A0R3UN29"/>
<evidence type="ECO:0000313" key="2">
    <source>
        <dbReference type="EMBL" id="VDD83176.1"/>
    </source>
</evidence>
<feature type="region of interest" description="Disordered" evidence="1">
    <location>
        <begin position="93"/>
        <end position="143"/>
    </location>
</feature>
<dbReference type="AlphaFoldDB" id="A0A0R3UN29"/>
<keyword evidence="3" id="KW-1185">Reference proteome</keyword>
<reference evidence="2 3" key="1">
    <citation type="submission" date="2018-10" db="EMBL/GenBank/DDBJ databases">
        <authorList>
            <consortium name="Pathogen Informatics"/>
        </authorList>
    </citation>
    <scope>NUCLEOTIDE SEQUENCE [LARGE SCALE GENOMIC DNA]</scope>
</reference>
<gene>
    <name evidence="2" type="ORF">MCOS_LOCUS9179</name>
</gene>
<feature type="region of interest" description="Disordered" evidence="1">
    <location>
        <begin position="398"/>
        <end position="473"/>
    </location>
</feature>
<organism evidence="2 3">
    <name type="scientific">Mesocestoides corti</name>
    <name type="common">Flatworm</name>
    <dbReference type="NCBI Taxonomy" id="53468"/>
    <lineage>
        <taxon>Eukaryota</taxon>
        <taxon>Metazoa</taxon>
        <taxon>Spiralia</taxon>
        <taxon>Lophotrochozoa</taxon>
        <taxon>Platyhelminthes</taxon>
        <taxon>Cestoda</taxon>
        <taxon>Eucestoda</taxon>
        <taxon>Cyclophyllidea</taxon>
        <taxon>Mesocestoididae</taxon>
        <taxon>Mesocestoides</taxon>
    </lineage>
</organism>
<dbReference type="OrthoDB" id="6276352at2759"/>
<protein>
    <submittedName>
        <fullName evidence="2">Uncharacterized protein</fullName>
    </submittedName>
</protein>
<proteinExistence type="predicted"/>
<evidence type="ECO:0000256" key="1">
    <source>
        <dbReference type="SAM" id="MobiDB-lite"/>
    </source>
</evidence>
<feature type="compositionally biased region" description="Basic and acidic residues" evidence="1">
    <location>
        <begin position="133"/>
        <end position="143"/>
    </location>
</feature>
<feature type="compositionally biased region" description="Polar residues" evidence="1">
    <location>
        <begin position="413"/>
        <end position="424"/>
    </location>
</feature>
<evidence type="ECO:0000313" key="3">
    <source>
        <dbReference type="Proteomes" id="UP000267029"/>
    </source>
</evidence>
<sequence length="629" mass="68612">MANSDEVKSENALMGSGFVSLKANEDGLQTDDECLLPSLPTVEQMQRDVANATCELQRPFFQPVDKCPESGEAPAQQNVMDVELEPTCRSASVEARMETRSSDGLPITSTKDSLWPDQKVPTTEDAIDGSGTSKEDPLHRTREETVSEELIINGKRYRHTYQKRTVLERQKTREVFILPASPKCPRIGGECHEEKYASSNFDNYHQAFEESGVRLELSVKNLEGSFNPMVVVVPQTDSPGTPRLRSSRRSSPKQGSPVKTIPEVGEENEESDSVFAPNSGPITVTSPDVEPRNTTTTPLVVSHMYHFGKWGKDAAILDPRLPTGLKLPAEVCGPEDSIFSVAPAEWHQSDITYGGGTAGSSGTKAKARIVACLQRFTQRSAQTGKQLYRGTYVQHTKIARWRTSSRPDEPPQSAESTPPSSADQSPMARKPPLRPPGNFPESVANVSEVWKQGARSPLGNEGEAFFPRDDTHRPRPLRACSYRRLQLLQSICPAAAAAVLILGKQMPEMRGSGISPPHTPSNFTVTADAWCPRALMLTEPDANALIFSAANSAAAPPSVPCHPFRGGVAFRQSSMVGAVTHDWGLPLKVISRSRQLVEWIGSLGNVNPAVWIKVRPALDSASRFIGSDN</sequence>